<accession>A0A3P7RWB0</accession>
<keyword evidence="2" id="KW-1185">Reference proteome</keyword>
<name>A0A3P7RWB0_9FIRM</name>
<evidence type="ECO:0000313" key="2">
    <source>
        <dbReference type="Proteomes" id="UP000279029"/>
    </source>
</evidence>
<gene>
    <name evidence="1" type="ORF">PATL70BA_1180</name>
</gene>
<dbReference type="KEGG" id="cbar:PATL70BA_1180"/>
<proteinExistence type="predicted"/>
<dbReference type="Proteomes" id="UP000279029">
    <property type="component" value="Chromosome"/>
</dbReference>
<reference evidence="1 2" key="1">
    <citation type="submission" date="2018-09" db="EMBL/GenBank/DDBJ databases">
        <authorList>
            <person name="Postec A."/>
        </authorList>
    </citation>
    <scope>NUCLEOTIDE SEQUENCE [LARGE SCALE GENOMIC DNA]</scope>
    <source>
        <strain evidence="1">70B-A</strain>
    </source>
</reference>
<sequence>MKTRYRLNMELFEVCTVLMNCGRWKSMLEIGDELKKHKKKINPEVYDFLEYGVQLIDQGTMPEIRSFLLNEEICASTSSNEVKSDMRLVSIFLKWIQEGEFGSQFSLIQAIDEGSLNSEVQNWSHMNEFDLSITMKQAKNMTNQDWSELRDTNPMIRDYYDMQSKVLREQNR</sequence>
<evidence type="ECO:0000313" key="1">
    <source>
        <dbReference type="EMBL" id="VDN47056.1"/>
    </source>
</evidence>
<organism evidence="1 2">
    <name type="scientific">Petrocella atlantisensis</name>
    <dbReference type="NCBI Taxonomy" id="2173034"/>
    <lineage>
        <taxon>Bacteria</taxon>
        <taxon>Bacillati</taxon>
        <taxon>Bacillota</taxon>
        <taxon>Clostridia</taxon>
        <taxon>Lachnospirales</taxon>
        <taxon>Vallitaleaceae</taxon>
        <taxon>Petrocella</taxon>
    </lineage>
</organism>
<dbReference type="EMBL" id="LR130778">
    <property type="protein sequence ID" value="VDN47056.1"/>
    <property type="molecule type" value="Genomic_DNA"/>
</dbReference>
<dbReference type="AlphaFoldDB" id="A0A3P7RWB0"/>
<protein>
    <submittedName>
        <fullName evidence="1">Uncharacterized protein</fullName>
    </submittedName>
</protein>